<dbReference type="OrthoDB" id="7223550at2"/>
<evidence type="ECO:0000256" key="2">
    <source>
        <dbReference type="ARBA" id="ARBA00022448"/>
    </source>
</evidence>
<protein>
    <submittedName>
        <fullName evidence="16">TonB-dependent receptor</fullName>
    </submittedName>
</protein>
<dbReference type="GO" id="GO:0009279">
    <property type="term" value="C:cell outer membrane"/>
    <property type="evidence" value="ECO:0007669"/>
    <property type="project" value="UniProtKB-SubCell"/>
</dbReference>
<feature type="domain" description="TonB-dependent receptor plug" evidence="15">
    <location>
        <begin position="69"/>
        <end position="177"/>
    </location>
</feature>
<evidence type="ECO:0000256" key="6">
    <source>
        <dbReference type="ARBA" id="ARBA00023004"/>
    </source>
</evidence>
<keyword evidence="6" id="KW-0408">Iron</keyword>
<evidence type="ECO:0000259" key="14">
    <source>
        <dbReference type="Pfam" id="PF00593"/>
    </source>
</evidence>
<evidence type="ECO:0000256" key="13">
    <source>
        <dbReference type="SAM" id="SignalP"/>
    </source>
</evidence>
<evidence type="ECO:0000256" key="10">
    <source>
        <dbReference type="ARBA" id="ARBA00023237"/>
    </source>
</evidence>
<keyword evidence="3 11" id="KW-1134">Transmembrane beta strand</keyword>
<dbReference type="Pfam" id="PF07715">
    <property type="entry name" value="Plug"/>
    <property type="match status" value="1"/>
</dbReference>
<evidence type="ECO:0000256" key="1">
    <source>
        <dbReference type="ARBA" id="ARBA00004571"/>
    </source>
</evidence>
<dbReference type="GO" id="GO:0006826">
    <property type="term" value="P:iron ion transport"/>
    <property type="evidence" value="ECO:0007669"/>
    <property type="project" value="UniProtKB-KW"/>
</dbReference>
<evidence type="ECO:0000256" key="12">
    <source>
        <dbReference type="RuleBase" id="RU003357"/>
    </source>
</evidence>
<evidence type="ECO:0000256" key="11">
    <source>
        <dbReference type="PROSITE-ProRule" id="PRU01360"/>
    </source>
</evidence>
<evidence type="ECO:0000256" key="7">
    <source>
        <dbReference type="ARBA" id="ARBA00023065"/>
    </source>
</evidence>
<keyword evidence="10 11" id="KW-0998">Cell outer membrane</keyword>
<dbReference type="InterPro" id="IPR012910">
    <property type="entry name" value="Plug_dom"/>
</dbReference>
<comment type="subcellular location">
    <subcellularLocation>
        <location evidence="1 11">Cell outer membrane</location>
        <topology evidence="1 11">Multi-pass membrane protein</topology>
    </subcellularLocation>
</comment>
<dbReference type="PROSITE" id="PS52016">
    <property type="entry name" value="TONB_DEPENDENT_REC_3"/>
    <property type="match status" value="1"/>
</dbReference>
<keyword evidence="5 11" id="KW-0812">Transmembrane</keyword>
<comment type="caution">
    <text evidence="16">The sequence shown here is derived from an EMBL/GenBank/DDBJ whole genome shotgun (WGS) entry which is preliminary data.</text>
</comment>
<dbReference type="EMBL" id="NWUF01000045">
    <property type="protein sequence ID" value="PCE39804.1"/>
    <property type="molecule type" value="Genomic_DNA"/>
</dbReference>
<keyword evidence="9 11" id="KW-0472">Membrane</keyword>
<evidence type="ECO:0000313" key="16">
    <source>
        <dbReference type="EMBL" id="PCE39804.1"/>
    </source>
</evidence>
<organism evidence="16 17">
    <name type="scientific">Rhizorhabdus dicambivorans</name>
    <dbReference type="NCBI Taxonomy" id="1850238"/>
    <lineage>
        <taxon>Bacteria</taxon>
        <taxon>Pseudomonadati</taxon>
        <taxon>Pseudomonadota</taxon>
        <taxon>Alphaproteobacteria</taxon>
        <taxon>Sphingomonadales</taxon>
        <taxon>Sphingomonadaceae</taxon>
        <taxon>Rhizorhabdus</taxon>
    </lineage>
</organism>
<evidence type="ECO:0000256" key="5">
    <source>
        <dbReference type="ARBA" id="ARBA00022692"/>
    </source>
</evidence>
<comment type="similarity">
    <text evidence="11 12">Belongs to the TonB-dependent receptor family.</text>
</comment>
<dbReference type="Pfam" id="PF00593">
    <property type="entry name" value="TonB_dep_Rec_b-barrel"/>
    <property type="match status" value="1"/>
</dbReference>
<keyword evidence="7" id="KW-0406">Ion transport</keyword>
<dbReference type="Proteomes" id="UP000218934">
    <property type="component" value="Unassembled WGS sequence"/>
</dbReference>
<dbReference type="InterPro" id="IPR000531">
    <property type="entry name" value="Beta-barrel_TonB"/>
</dbReference>
<dbReference type="Gene3D" id="2.40.170.20">
    <property type="entry name" value="TonB-dependent receptor, beta-barrel domain"/>
    <property type="match status" value="2"/>
</dbReference>
<proteinExistence type="inferred from homology"/>
<gene>
    <name evidence="16" type="ORF">COO09_23665</name>
</gene>
<keyword evidence="4" id="KW-0410">Iron transport</keyword>
<dbReference type="InterPro" id="IPR036942">
    <property type="entry name" value="Beta-barrel_TonB_sf"/>
</dbReference>
<feature type="chain" id="PRO_5012314019" evidence="13">
    <location>
        <begin position="37"/>
        <end position="811"/>
    </location>
</feature>
<feature type="domain" description="TonB-dependent receptor-like beta-barrel" evidence="14">
    <location>
        <begin position="350"/>
        <end position="773"/>
    </location>
</feature>
<dbReference type="PANTHER" id="PTHR32552">
    <property type="entry name" value="FERRICHROME IRON RECEPTOR-RELATED"/>
    <property type="match status" value="1"/>
</dbReference>
<evidence type="ECO:0000259" key="15">
    <source>
        <dbReference type="Pfam" id="PF07715"/>
    </source>
</evidence>
<reference evidence="16 17" key="1">
    <citation type="submission" date="2017-09" db="EMBL/GenBank/DDBJ databases">
        <title>The Catabolism of 3,6-Dichlorosalicylic acid is Initiated by the Cytochrome P450 Monooxygenase DsmABC in Rhizorhabdus dicambivorans Ndbn-20.</title>
        <authorList>
            <person name="Na L."/>
        </authorList>
    </citation>
    <scope>NUCLEOTIDE SEQUENCE [LARGE SCALE GENOMIC DNA]</scope>
    <source>
        <strain evidence="16 17">Ndbn-20m</strain>
    </source>
</reference>
<name>A0A2A4FQ12_9SPHN</name>
<dbReference type="KEGG" id="rdi:CMV14_09805"/>
<evidence type="ECO:0000256" key="4">
    <source>
        <dbReference type="ARBA" id="ARBA00022496"/>
    </source>
</evidence>
<sequence length="811" mass="87154">MERNPMEGRDPMKLSKGIFATSASVLVLLTAGQAAAQQAAPAETVSGAGIDRASIADIVVTARRKAERLIDVPVAVSALSKDVLVRNNITSLQRVAEIVPFVTLQPVPAGAGGLFAIRGIGSPPADPGIQQSVLVNIDNVMIGRGRAAQAGLFDLAQVEVLKGPQALFFGKNSPAGVISVTTADPGGELAGFVRGGYEFVADEAYVEGAIGGPVSETLSVRVAGRYSFMEGFIRNIAQPRAFPCSGAGCNFAPWVAAGATITGADHARLPHGTDWGARITAVWSPTSDLTAKLKYSYGDNKVVSYYEPYCGRGLTNMTAIGFADLQSDCRFDRRMAVSALPTLIATNMESGNGGKPYTDIKTHVASLNVNWDINDTLSLTSISGYYKLDSGNSFVLNLSSIPALYLAAIERSTGISQEVRLASSYEGPVNFVIGGFADRISQYNNTSVVFTRNAVDVATGRFYTFDRFSKFIAKSQSAFGQLRWDIVEGLEFAGGARYTRETRSSRDGNSYVNPNGPPTLRAAGDIFVRSLTNSNWSPEATLTWHPSSNQTIYGAFKTGYKSGGFSYPTVLTRVFTQANTLFKPERSKGFELGYKAQLLDRRLIVQATAYSTDFKDQQVSTFDQASVSYIVGNAAKSRVRGVELQTTLTPADGLQLRGNIGYNDAHYLSYPRGGCPAGFTAAQGCVGGFQNLSGRQLPRAPKWQGNAGFTYDFPVSQDFEVELNGDAFYSSRSLLQDNLDPFAVQKSYVKLNAGISVGPQDNKWKLSLIGRNLTDKLVARYSNDIAGAAPGNYAGTHERPREIVIEGRFNF</sequence>
<dbReference type="SUPFAM" id="SSF56935">
    <property type="entry name" value="Porins"/>
    <property type="match status" value="1"/>
</dbReference>
<feature type="signal peptide" evidence="13">
    <location>
        <begin position="1"/>
        <end position="36"/>
    </location>
</feature>
<keyword evidence="17" id="KW-1185">Reference proteome</keyword>
<accession>A0A2A4FQ12</accession>
<dbReference type="PANTHER" id="PTHR32552:SF81">
    <property type="entry name" value="TONB-DEPENDENT OUTER MEMBRANE RECEPTOR"/>
    <property type="match status" value="1"/>
</dbReference>
<evidence type="ECO:0000313" key="17">
    <source>
        <dbReference type="Proteomes" id="UP000218934"/>
    </source>
</evidence>
<dbReference type="AlphaFoldDB" id="A0A2A4FQ12"/>
<keyword evidence="2 11" id="KW-0813">Transport</keyword>
<evidence type="ECO:0000256" key="8">
    <source>
        <dbReference type="ARBA" id="ARBA00023077"/>
    </source>
</evidence>
<keyword evidence="13" id="KW-0732">Signal</keyword>
<evidence type="ECO:0000256" key="3">
    <source>
        <dbReference type="ARBA" id="ARBA00022452"/>
    </source>
</evidence>
<dbReference type="InterPro" id="IPR039426">
    <property type="entry name" value="TonB-dep_rcpt-like"/>
</dbReference>
<keyword evidence="8 12" id="KW-0798">TonB box</keyword>
<keyword evidence="16" id="KW-0675">Receptor</keyword>
<evidence type="ECO:0000256" key="9">
    <source>
        <dbReference type="ARBA" id="ARBA00023136"/>
    </source>
</evidence>